<feature type="signal peptide" evidence="1">
    <location>
        <begin position="1"/>
        <end position="26"/>
    </location>
</feature>
<dbReference type="AlphaFoldDB" id="H8ZBG9"/>
<proteinExistence type="predicted"/>
<evidence type="ECO:0000256" key="1">
    <source>
        <dbReference type="SAM" id="SignalP"/>
    </source>
</evidence>
<name>H8ZBG9_NEMA1</name>
<protein>
    <submittedName>
        <fullName evidence="2">Uncharacterized protein</fullName>
    </submittedName>
</protein>
<feature type="chain" id="PRO_5003617539" evidence="1">
    <location>
        <begin position="27"/>
        <end position="531"/>
    </location>
</feature>
<reference evidence="2" key="1">
    <citation type="submission" date="2011-03" db="EMBL/GenBank/DDBJ databases">
        <title>The Genome Sequence of Nematocida sp1 strain ERTm2.</title>
        <authorList>
            <consortium name="The Broad Institute Genome Sequencing Platform"/>
            <consortium name="The Broad Institute Genome Sequencing Center for Infectious Disease"/>
            <person name="Cuomo C."/>
            <person name="Troemel E."/>
            <person name="Young S.K."/>
            <person name="Zeng Q."/>
            <person name="Gargeya S."/>
            <person name="Fitzgerald M."/>
            <person name="Haas B."/>
            <person name="Abouelleil A."/>
            <person name="Alvarado L."/>
            <person name="Arachchi H.M."/>
            <person name="Berlin A."/>
            <person name="Brown A."/>
            <person name="Chapman S.B."/>
            <person name="Chen Z."/>
            <person name="Dunbar C."/>
            <person name="Freedman E."/>
            <person name="Gearin G."/>
            <person name="Gellesch M."/>
            <person name="Goldberg J."/>
            <person name="Griggs A."/>
            <person name="Gujja S."/>
            <person name="Heilman E.R."/>
            <person name="Heiman D."/>
            <person name="Howarth C."/>
            <person name="Larson L."/>
            <person name="Lui A."/>
            <person name="MacDonald P.J.P."/>
            <person name="Mehta T."/>
            <person name="Montmayeur A."/>
            <person name="Murphy C."/>
            <person name="Neiman D."/>
            <person name="Pearson M."/>
            <person name="Priest M."/>
            <person name="Roberts A."/>
            <person name="Saif S."/>
            <person name="Shea T."/>
            <person name="Shenoy N."/>
            <person name="Sisk P."/>
            <person name="Stolte C."/>
            <person name="Sykes S."/>
            <person name="White J."/>
            <person name="Yandava C."/>
            <person name="Wortman J."/>
            <person name="Nusbaum C."/>
            <person name="Birren B."/>
        </authorList>
    </citation>
    <scope>NUCLEOTIDE SEQUENCE</scope>
    <source>
        <strain evidence="2">ERTm2</strain>
    </source>
</reference>
<evidence type="ECO:0000313" key="2">
    <source>
        <dbReference type="EMBL" id="EHY66222.1"/>
    </source>
</evidence>
<dbReference type="EMBL" id="JH604634">
    <property type="protein sequence ID" value="EHY66222.1"/>
    <property type="molecule type" value="Genomic_DNA"/>
</dbReference>
<sequence>MWISFNLATLLAFLGSFNLMPQSADSYDMLNTYTGGSRVETQLTRPMENVMQPKTSIQMAGMPMPNITEGMAYMLKDPEMPMVPERIEDNKDLFVNYFPSIRNAPDIKIYDKLYHIKDALISQNSELSDEIGRSTKSVKEAKLSGFIGIAQFSPHLDRFITDELKPIRGEKTSDRYNYIEKNIQSADILKALREEQKEVEFFTKGLSYTIHMVSKVYKEPVEHFKYLESINLAKSILKGISHGRAIRLINVEKLQKSLIFTEEAINNIAEYKESLKGNGTVSTNANQDVFSKLRIKPQDLFNHIKKLPEVFLPCVYDVRYKRVVMSTALEQLFWFVEIARKEVDLLDPSFTLKENIVKDLYRTGENIVDAIRQTALISPYGFDSSLLRVAERTFYSAIKGYIKVSKMLEAILDNNIKNLSYLVRKAVRSPNYANTNGKLQFNRDKMDDPYLGVLLEQILSILKIELAVNNAKSKGMLSLEASMINRMLDRIMRPVDNYIVNISQNNRDLRKKAIFYSSMLRQEKYNPLFKV</sequence>
<gene>
    <name evidence="2" type="ORF">NERG_00918</name>
</gene>
<organism evidence="2">
    <name type="scientific">Nematocida ausubeli (strain ATCC PRA-371 / ERTm2)</name>
    <name type="common">Nematode killer fungus</name>
    <dbReference type="NCBI Taxonomy" id="1913371"/>
    <lineage>
        <taxon>Eukaryota</taxon>
        <taxon>Fungi</taxon>
        <taxon>Fungi incertae sedis</taxon>
        <taxon>Microsporidia</taxon>
        <taxon>Nematocida</taxon>
    </lineage>
</organism>
<dbReference type="Proteomes" id="UP000005622">
    <property type="component" value="Unassembled WGS sequence"/>
</dbReference>
<accession>H8ZBG9</accession>
<dbReference type="HOGENOM" id="CLU_512972_0_0_1"/>
<keyword evidence="1" id="KW-0732">Signal</keyword>